<organism evidence="1 2">
    <name type="scientific">Oribacterium sinus</name>
    <dbReference type="NCBI Taxonomy" id="237576"/>
    <lineage>
        <taxon>Bacteria</taxon>
        <taxon>Bacillati</taxon>
        <taxon>Bacillota</taxon>
        <taxon>Clostridia</taxon>
        <taxon>Lachnospirales</taxon>
        <taxon>Lachnospiraceae</taxon>
        <taxon>Oribacterium</taxon>
    </lineage>
</organism>
<protein>
    <submittedName>
        <fullName evidence="1">Uncharacterized protein</fullName>
    </submittedName>
</protein>
<reference evidence="1" key="1">
    <citation type="submission" date="2020-04" db="EMBL/GenBank/DDBJ databases">
        <title>Deep metagenomics examines the oral microbiome during advanced dental caries in children, revealing novel taxa and co-occurrences with host molecules.</title>
        <authorList>
            <person name="Baker J.L."/>
            <person name="Morton J.T."/>
            <person name="Dinis M."/>
            <person name="Alvarez R."/>
            <person name="Tran N.C."/>
            <person name="Knight R."/>
            <person name="Edlund A."/>
        </authorList>
    </citation>
    <scope>NUCLEOTIDE SEQUENCE</scope>
    <source>
        <strain evidence="1">JCVI_48_bin.5</strain>
    </source>
</reference>
<evidence type="ECO:0000313" key="1">
    <source>
        <dbReference type="EMBL" id="MBF1306043.1"/>
    </source>
</evidence>
<dbReference type="AlphaFoldDB" id="A0A930DYX2"/>
<sequence>MAIDGVKIIDSDTACDIYNYVTESYKDGLSADKIIEKILADEKDYCIDDFYSEIYWTALAYSLWKIGHLPEDIKEKANEIIEKGANELWIEIDEKALKQRQKNLDKLAIQLETENPKPIKVPKSKIIRKPYFKTGDVLAIKFDDEYGVGFVSSVDEGPRRLEYNLACTRLLQKEKPSIDDFLSSKIACGKQDTSYCLKTDCWFNHKDLGQLIDRFEKIGRVELEDYVLGTLSPASTLDDIYNQITLNKKTWNLKFKDTRELIKAFETDERTVVNDK</sequence>
<proteinExistence type="predicted"/>
<dbReference type="Proteomes" id="UP000780721">
    <property type="component" value="Unassembled WGS sequence"/>
</dbReference>
<name>A0A930DYX2_9FIRM</name>
<evidence type="ECO:0000313" key="2">
    <source>
        <dbReference type="Proteomes" id="UP000780721"/>
    </source>
</evidence>
<gene>
    <name evidence="1" type="ORF">HXM91_09420</name>
</gene>
<accession>A0A930DYX2</accession>
<comment type="caution">
    <text evidence="1">The sequence shown here is derived from an EMBL/GenBank/DDBJ whole genome shotgun (WGS) entry which is preliminary data.</text>
</comment>
<dbReference type="EMBL" id="JABZRB010000367">
    <property type="protein sequence ID" value="MBF1306043.1"/>
    <property type="molecule type" value="Genomic_DNA"/>
</dbReference>